<gene>
    <name evidence="1" type="ORF">PS624_05918</name>
</gene>
<organism evidence="1 2">
    <name type="scientific">Pseudomonas fluorescens</name>
    <dbReference type="NCBI Taxonomy" id="294"/>
    <lineage>
        <taxon>Bacteria</taxon>
        <taxon>Pseudomonadati</taxon>
        <taxon>Pseudomonadota</taxon>
        <taxon>Gammaproteobacteria</taxon>
        <taxon>Pseudomonadales</taxon>
        <taxon>Pseudomonadaceae</taxon>
        <taxon>Pseudomonas</taxon>
    </lineage>
</organism>
<dbReference type="Proteomes" id="UP000326241">
    <property type="component" value="Unassembled WGS sequence"/>
</dbReference>
<dbReference type="EMBL" id="CABVGZ010000133">
    <property type="protein sequence ID" value="VVN47333.1"/>
    <property type="molecule type" value="Genomic_DNA"/>
</dbReference>
<evidence type="ECO:0000313" key="2">
    <source>
        <dbReference type="Proteomes" id="UP000326241"/>
    </source>
</evidence>
<dbReference type="AlphaFoldDB" id="A0A5E6Y1K0"/>
<accession>A0A5E6Y1K0</accession>
<proteinExistence type="predicted"/>
<protein>
    <submittedName>
        <fullName evidence="1">Uncharacterized protein</fullName>
    </submittedName>
</protein>
<name>A0A5E6Y1K0_PSEFL</name>
<evidence type="ECO:0000313" key="1">
    <source>
        <dbReference type="EMBL" id="VVN47333.1"/>
    </source>
</evidence>
<sequence>MHLNLMIQIRRNESFVDAKIYWFTCDDGTDRYPVAGCAGGSGPTPVIRQLIFGSRAQITNAQGGSARYPRRIKKVIRSLHDLGRRQLGINVHYAEKRMLGLTDAIDTRLIVGDPVKQIELAVFEDLDVLFQYLKGDDFPGFTVADDMRYFMQVRLAVGFGSQPDQANQIPTLDEV</sequence>
<reference evidence="1 2" key="1">
    <citation type="submission" date="2019-09" db="EMBL/GenBank/DDBJ databases">
        <authorList>
            <person name="Chandra G."/>
            <person name="Truman W A."/>
        </authorList>
    </citation>
    <scope>NUCLEOTIDE SEQUENCE [LARGE SCALE GENOMIC DNA]</scope>
    <source>
        <strain evidence="1">PS624</strain>
    </source>
</reference>